<organism evidence="1 2">
    <name type="scientific">Paenibacillus brasilensis</name>
    <dbReference type="NCBI Taxonomy" id="128574"/>
    <lineage>
        <taxon>Bacteria</taxon>
        <taxon>Bacillati</taxon>
        <taxon>Bacillota</taxon>
        <taxon>Bacilli</taxon>
        <taxon>Bacillales</taxon>
        <taxon>Paenibacillaceae</taxon>
        <taxon>Paenibacillus</taxon>
    </lineage>
</organism>
<evidence type="ECO:0000313" key="2">
    <source>
        <dbReference type="Proteomes" id="UP001242811"/>
    </source>
</evidence>
<name>A0ABU0KVL6_9BACL</name>
<proteinExistence type="predicted"/>
<evidence type="ECO:0000313" key="1">
    <source>
        <dbReference type="EMBL" id="MDQ0492431.1"/>
    </source>
</evidence>
<dbReference type="Proteomes" id="UP001242811">
    <property type="component" value="Unassembled WGS sequence"/>
</dbReference>
<protein>
    <submittedName>
        <fullName evidence="1">Aromatic ring hydroxylase</fullName>
    </submittedName>
</protein>
<reference evidence="1 2" key="1">
    <citation type="submission" date="2023-07" db="EMBL/GenBank/DDBJ databases">
        <title>Genomic Encyclopedia of Type Strains, Phase IV (KMG-IV): sequencing the most valuable type-strain genomes for metagenomic binning, comparative biology and taxonomic classification.</title>
        <authorList>
            <person name="Goeker M."/>
        </authorList>
    </citation>
    <scope>NUCLEOTIDE SEQUENCE [LARGE SCALE GENOMIC DNA]</scope>
    <source>
        <strain evidence="1 2">DSM 14914</strain>
    </source>
</reference>
<accession>A0ABU0KVL6</accession>
<comment type="caution">
    <text evidence="1">The sequence shown here is derived from an EMBL/GenBank/DDBJ whole genome shotgun (WGS) entry which is preliminary data.</text>
</comment>
<dbReference type="EMBL" id="JAUSWA010000002">
    <property type="protein sequence ID" value="MDQ0492431.1"/>
    <property type="molecule type" value="Genomic_DNA"/>
</dbReference>
<sequence length="54" mass="6172">MVSCSTKARKDRITDTVNDMITTKEGAASLTQTAHQIGFMPWEQVMIYSEYVWT</sequence>
<gene>
    <name evidence="1" type="ORF">QOZ95_000578</name>
</gene>
<keyword evidence="2" id="KW-1185">Reference proteome</keyword>